<feature type="region of interest" description="Disordered" evidence="1">
    <location>
        <begin position="168"/>
        <end position="203"/>
    </location>
</feature>
<dbReference type="InterPro" id="IPR032364">
    <property type="entry name" value="GramPos_pilinD1_N"/>
</dbReference>
<feature type="signal peptide" evidence="3">
    <location>
        <begin position="1"/>
        <end position="25"/>
    </location>
</feature>
<dbReference type="OrthoDB" id="2183358at2"/>
<keyword evidence="2" id="KW-1133">Transmembrane helix</keyword>
<dbReference type="AlphaFoldDB" id="A0A4P5P9G6"/>
<name>A0A4P5P9G6_9ENTE</name>
<accession>A0A4P5P9G6</accession>
<gene>
    <name evidence="5" type="ORF">NRIC_26160</name>
</gene>
<organism evidence="5 6">
    <name type="scientific">Enterococcus florum</name>
    <dbReference type="NCBI Taxonomy" id="2480627"/>
    <lineage>
        <taxon>Bacteria</taxon>
        <taxon>Bacillati</taxon>
        <taxon>Bacillota</taxon>
        <taxon>Bacilli</taxon>
        <taxon>Lactobacillales</taxon>
        <taxon>Enterococcaceae</taxon>
        <taxon>Enterococcus</taxon>
    </lineage>
</organism>
<protein>
    <recommendedName>
        <fullName evidence="4">Gram-positive pilin subunit D1 N-terminal domain-containing protein</fullName>
    </recommendedName>
</protein>
<dbReference type="EMBL" id="BJCC01000022">
    <property type="protein sequence ID" value="GCF94725.1"/>
    <property type="molecule type" value="Genomic_DNA"/>
</dbReference>
<keyword evidence="2" id="KW-0472">Membrane</keyword>
<dbReference type="Proteomes" id="UP000290567">
    <property type="component" value="Unassembled WGS sequence"/>
</dbReference>
<keyword evidence="6" id="KW-1185">Reference proteome</keyword>
<keyword evidence="3" id="KW-0732">Signal</keyword>
<proteinExistence type="predicted"/>
<feature type="compositionally biased region" description="Polar residues" evidence="1">
    <location>
        <begin position="183"/>
        <end position="203"/>
    </location>
</feature>
<evidence type="ECO:0000313" key="6">
    <source>
        <dbReference type="Proteomes" id="UP000290567"/>
    </source>
</evidence>
<feature type="domain" description="Gram-positive pilin subunit D1 N-terminal" evidence="4">
    <location>
        <begin position="39"/>
        <end position="162"/>
    </location>
</feature>
<keyword evidence="2" id="KW-0812">Transmembrane</keyword>
<evidence type="ECO:0000256" key="3">
    <source>
        <dbReference type="SAM" id="SignalP"/>
    </source>
</evidence>
<dbReference type="RefSeq" id="WP_146623137.1">
    <property type="nucleotide sequence ID" value="NZ_BJCC01000022.1"/>
</dbReference>
<sequence>MKKIAAYFGLILLVINGLFVLPAYAVEQNPVEVQIDTKKEGKLVPGTENVDFAVYDLSNWRHTNDRTEKEAMGFLMDEQVTKEKMQEFVAAEQLQVVHESIRVDREGKAVFTVERYQNKKDAAYLVLAKNETSDQLLLPIVIYLPQYYLDTENESNQLLIYGKYADKEVPQEPKKEEPPTRTEVVQKTTELTQGLPSSSKSYPQTNDVATNGIVLGGLVLLLAAMGLIKTNLGGNKE</sequence>
<feature type="chain" id="PRO_5020343892" description="Gram-positive pilin subunit D1 N-terminal domain-containing protein" evidence="3">
    <location>
        <begin position="26"/>
        <end position="237"/>
    </location>
</feature>
<evidence type="ECO:0000256" key="2">
    <source>
        <dbReference type="SAM" id="Phobius"/>
    </source>
</evidence>
<dbReference type="Pfam" id="PF16555">
    <property type="entry name" value="GramPos_pilinD1"/>
    <property type="match status" value="1"/>
</dbReference>
<feature type="compositionally biased region" description="Basic and acidic residues" evidence="1">
    <location>
        <begin position="168"/>
        <end position="180"/>
    </location>
</feature>
<feature type="transmembrane region" description="Helical" evidence="2">
    <location>
        <begin position="208"/>
        <end position="228"/>
    </location>
</feature>
<comment type="caution">
    <text evidence="5">The sequence shown here is derived from an EMBL/GenBank/DDBJ whole genome shotgun (WGS) entry which is preliminary data.</text>
</comment>
<evidence type="ECO:0000259" key="4">
    <source>
        <dbReference type="Pfam" id="PF16555"/>
    </source>
</evidence>
<evidence type="ECO:0000313" key="5">
    <source>
        <dbReference type="EMBL" id="GCF94725.1"/>
    </source>
</evidence>
<evidence type="ECO:0000256" key="1">
    <source>
        <dbReference type="SAM" id="MobiDB-lite"/>
    </source>
</evidence>
<reference evidence="6" key="1">
    <citation type="submission" date="2019-02" db="EMBL/GenBank/DDBJ databases">
        <title>Draft genome sequence of Enterococcus sp. Gos25-1.</title>
        <authorList>
            <person name="Tanaka N."/>
            <person name="Shiwa Y."/>
            <person name="Fujita N."/>
        </authorList>
    </citation>
    <scope>NUCLEOTIDE SEQUENCE [LARGE SCALE GENOMIC DNA]</scope>
    <source>
        <strain evidence="6">Gos25-1</strain>
    </source>
</reference>